<reference evidence="3" key="1">
    <citation type="submission" date="2020-10" db="EMBL/GenBank/DDBJ databases">
        <title>Mucilaginibacter mali sp. nov., isolated from rhizosphere soil of apple orchard.</title>
        <authorList>
            <person name="Lee J.-S."/>
            <person name="Kim H.S."/>
            <person name="Kim J.-S."/>
        </authorList>
    </citation>
    <scope>NUCLEOTIDE SEQUENCE</scope>
    <source>
        <strain evidence="3">KCTC 22746</strain>
    </source>
</reference>
<dbReference type="Proteomes" id="UP000622475">
    <property type="component" value="Unassembled WGS sequence"/>
</dbReference>
<dbReference type="SUPFAM" id="SSF54427">
    <property type="entry name" value="NTF2-like"/>
    <property type="match status" value="1"/>
</dbReference>
<dbReference type="AlphaFoldDB" id="A0A929PY04"/>
<organism evidence="3 4">
    <name type="scientific">Mucilaginibacter myungsuensis</name>
    <dbReference type="NCBI Taxonomy" id="649104"/>
    <lineage>
        <taxon>Bacteria</taxon>
        <taxon>Pseudomonadati</taxon>
        <taxon>Bacteroidota</taxon>
        <taxon>Sphingobacteriia</taxon>
        <taxon>Sphingobacteriales</taxon>
        <taxon>Sphingobacteriaceae</taxon>
        <taxon>Mucilaginibacter</taxon>
    </lineage>
</organism>
<dbReference type="Pfam" id="PF14534">
    <property type="entry name" value="DUF4440"/>
    <property type="match status" value="1"/>
</dbReference>
<accession>A0A929PY04</accession>
<dbReference type="RefSeq" id="WP_194112182.1">
    <property type="nucleotide sequence ID" value="NZ_JADFFL010000005.1"/>
</dbReference>
<feature type="chain" id="PRO_5038124822" evidence="1">
    <location>
        <begin position="20"/>
        <end position="146"/>
    </location>
</feature>
<evidence type="ECO:0000256" key="1">
    <source>
        <dbReference type="SAM" id="SignalP"/>
    </source>
</evidence>
<keyword evidence="4" id="KW-1185">Reference proteome</keyword>
<comment type="caution">
    <text evidence="3">The sequence shown here is derived from an EMBL/GenBank/DDBJ whole genome shotgun (WGS) entry which is preliminary data.</text>
</comment>
<sequence length="146" mass="16375">MKVVILTAFLLLAIKFSMAQSAVENEIRKLDQLEAQATISGDTITLKKLWSPGFVVNNPANMVVNAEQIRQLMKEGKIAYTTFSRVTEKVTITGPIAVTMGYEENEPEKATDNAGKKVTRRHTNLWLKEKEGWKIIARKATIIDVK</sequence>
<keyword evidence="1" id="KW-0732">Signal</keyword>
<protein>
    <submittedName>
        <fullName evidence="3">Nuclear transport factor 2 family protein</fullName>
    </submittedName>
</protein>
<feature type="domain" description="DUF4440" evidence="2">
    <location>
        <begin position="27"/>
        <end position="135"/>
    </location>
</feature>
<evidence type="ECO:0000313" key="4">
    <source>
        <dbReference type="Proteomes" id="UP000622475"/>
    </source>
</evidence>
<dbReference type="EMBL" id="JADFFL010000005">
    <property type="protein sequence ID" value="MBE9662945.1"/>
    <property type="molecule type" value="Genomic_DNA"/>
</dbReference>
<dbReference type="InterPro" id="IPR032710">
    <property type="entry name" value="NTF2-like_dom_sf"/>
</dbReference>
<dbReference type="InterPro" id="IPR027843">
    <property type="entry name" value="DUF4440"/>
</dbReference>
<evidence type="ECO:0000313" key="3">
    <source>
        <dbReference type="EMBL" id="MBE9662945.1"/>
    </source>
</evidence>
<evidence type="ECO:0000259" key="2">
    <source>
        <dbReference type="Pfam" id="PF14534"/>
    </source>
</evidence>
<name>A0A929PY04_9SPHI</name>
<proteinExistence type="predicted"/>
<gene>
    <name evidence="3" type="ORF">IRJ16_13715</name>
</gene>
<feature type="signal peptide" evidence="1">
    <location>
        <begin position="1"/>
        <end position="19"/>
    </location>
</feature>
<dbReference type="Gene3D" id="3.10.450.50">
    <property type="match status" value="1"/>
</dbReference>